<dbReference type="SUPFAM" id="SSF52540">
    <property type="entry name" value="P-loop containing nucleoside triphosphate hydrolases"/>
    <property type="match status" value="1"/>
</dbReference>
<reference evidence="2" key="1">
    <citation type="submission" date="2020-01" db="EMBL/GenBank/DDBJ databases">
        <authorList>
            <person name="Meier V. D."/>
            <person name="Meier V D."/>
        </authorList>
    </citation>
    <scope>NUCLEOTIDE SEQUENCE</scope>
    <source>
        <strain evidence="2">HLG_WM_MAG_12</strain>
    </source>
</reference>
<dbReference type="Gene3D" id="3.40.50.300">
    <property type="entry name" value="P-loop containing nucleotide triphosphate hydrolases"/>
    <property type="match status" value="1"/>
</dbReference>
<keyword evidence="2" id="KW-0547">Nucleotide-binding</keyword>
<dbReference type="InterPro" id="IPR051396">
    <property type="entry name" value="Bact_Antivir_Def_Nuclease"/>
</dbReference>
<dbReference type="InterPro" id="IPR027417">
    <property type="entry name" value="P-loop_NTPase"/>
</dbReference>
<gene>
    <name evidence="2" type="ORF">HELGO_WM2623</name>
</gene>
<evidence type="ECO:0000313" key="2">
    <source>
        <dbReference type="EMBL" id="CAA6803087.1"/>
    </source>
</evidence>
<dbReference type="Pfam" id="PF13304">
    <property type="entry name" value="AAA_21"/>
    <property type="match status" value="1"/>
</dbReference>
<evidence type="ECO:0000259" key="1">
    <source>
        <dbReference type="Pfam" id="PF13304"/>
    </source>
</evidence>
<dbReference type="AlphaFoldDB" id="A0A6S6SCJ4"/>
<dbReference type="GO" id="GO:0005524">
    <property type="term" value="F:ATP binding"/>
    <property type="evidence" value="ECO:0007669"/>
    <property type="project" value="UniProtKB-KW"/>
</dbReference>
<accession>A0A6S6SCJ4</accession>
<dbReference type="PANTHER" id="PTHR43581">
    <property type="entry name" value="ATP/GTP PHOSPHATASE"/>
    <property type="match status" value="1"/>
</dbReference>
<feature type="domain" description="ATPase AAA-type core" evidence="1">
    <location>
        <begin position="21"/>
        <end position="280"/>
    </location>
</feature>
<dbReference type="PANTHER" id="PTHR43581:SF2">
    <property type="entry name" value="EXCINUCLEASE ATPASE SUBUNIT"/>
    <property type="match status" value="1"/>
</dbReference>
<name>A0A6S6SCJ4_9BACT</name>
<proteinExistence type="predicted"/>
<dbReference type="EMBL" id="CACVAW010000010">
    <property type="protein sequence ID" value="CAA6803087.1"/>
    <property type="molecule type" value="Genomic_DNA"/>
</dbReference>
<sequence>MFLEIKNIGIIKEANIKIDGLTVIAGENDTGKSTVGKVLYSLIKTVTFSSNIEPKDLPMGNIYQYHFDMYTKKLFKNKISKNGSIKFDFEDNIFELKIKQNRCISFEYPPKYKNTKAKMFKPLLIDSPLIWNMYETLETINSVKNQESIMDNIDFSISQTIQDLHFALSVKMKDNYSNNLSLKINNIIGGSFEQDGLGNFSFNKDDDKIELINTSMGIKYFGILQVLENKNHLHHDQILILDEPEVHLHPKWQLMLAEVIVKLVKSGVKIVVNSHSPYMIEALELFSKRHEVKSNYYLSEKNENGTSNITSQGEDLNYIYKKLAQPFTTLEEMALKDFKW</sequence>
<dbReference type="GO" id="GO:0016887">
    <property type="term" value="F:ATP hydrolysis activity"/>
    <property type="evidence" value="ECO:0007669"/>
    <property type="project" value="InterPro"/>
</dbReference>
<protein>
    <submittedName>
        <fullName evidence="2">ABC transporter ATP-binding protein</fullName>
    </submittedName>
</protein>
<organism evidence="2">
    <name type="scientific">uncultured Campylobacterales bacterium</name>
    <dbReference type="NCBI Taxonomy" id="352960"/>
    <lineage>
        <taxon>Bacteria</taxon>
        <taxon>Pseudomonadati</taxon>
        <taxon>Campylobacterota</taxon>
        <taxon>Epsilonproteobacteria</taxon>
        <taxon>Campylobacterales</taxon>
        <taxon>environmental samples</taxon>
    </lineage>
</organism>
<dbReference type="InterPro" id="IPR003959">
    <property type="entry name" value="ATPase_AAA_core"/>
</dbReference>
<keyword evidence="2" id="KW-0067">ATP-binding</keyword>